<dbReference type="PROSITE" id="PS50011">
    <property type="entry name" value="PROTEIN_KINASE_DOM"/>
    <property type="match status" value="1"/>
</dbReference>
<dbReference type="SUPFAM" id="SSF56112">
    <property type="entry name" value="Protein kinase-like (PK-like)"/>
    <property type="match status" value="1"/>
</dbReference>
<accession>A0A7J7NJM6</accession>
<dbReference type="AlphaFoldDB" id="A0A7J7NJM6"/>
<evidence type="ECO:0000313" key="16">
    <source>
        <dbReference type="Proteomes" id="UP000541444"/>
    </source>
</evidence>
<keyword evidence="3" id="KW-0433">Leucine-rich repeat</keyword>
<dbReference type="Pfam" id="PF13516">
    <property type="entry name" value="LRR_6"/>
    <property type="match status" value="2"/>
</dbReference>
<organism evidence="15 16">
    <name type="scientific">Kingdonia uniflora</name>
    <dbReference type="NCBI Taxonomy" id="39325"/>
    <lineage>
        <taxon>Eukaryota</taxon>
        <taxon>Viridiplantae</taxon>
        <taxon>Streptophyta</taxon>
        <taxon>Embryophyta</taxon>
        <taxon>Tracheophyta</taxon>
        <taxon>Spermatophyta</taxon>
        <taxon>Magnoliopsida</taxon>
        <taxon>Ranunculales</taxon>
        <taxon>Circaeasteraceae</taxon>
        <taxon>Kingdonia</taxon>
    </lineage>
</organism>
<keyword evidence="11" id="KW-0675">Receptor</keyword>
<comment type="subcellular location">
    <subcellularLocation>
        <location evidence="1">Membrane</location>
        <topology evidence="1">Single-pass membrane protein</topology>
    </subcellularLocation>
</comment>
<evidence type="ECO:0000313" key="15">
    <source>
        <dbReference type="EMBL" id="KAF6167461.1"/>
    </source>
</evidence>
<dbReference type="PANTHER" id="PTHR48003">
    <property type="entry name" value="OS07G0626500 PROTEIN"/>
    <property type="match status" value="1"/>
</dbReference>
<dbReference type="GO" id="GO:0005524">
    <property type="term" value="F:ATP binding"/>
    <property type="evidence" value="ECO:0007669"/>
    <property type="project" value="UniProtKB-KW"/>
</dbReference>
<dbReference type="Gene3D" id="3.30.200.20">
    <property type="entry name" value="Phosphorylase Kinase, domain 1"/>
    <property type="match status" value="1"/>
</dbReference>
<protein>
    <recommendedName>
        <fullName evidence="14">Protein kinase domain-containing protein</fullName>
    </recommendedName>
</protein>
<evidence type="ECO:0000256" key="3">
    <source>
        <dbReference type="ARBA" id="ARBA00022614"/>
    </source>
</evidence>
<dbReference type="GO" id="GO:0016020">
    <property type="term" value="C:membrane"/>
    <property type="evidence" value="ECO:0007669"/>
    <property type="project" value="UniProtKB-SubCell"/>
</dbReference>
<feature type="domain" description="Protein kinase" evidence="14">
    <location>
        <begin position="505"/>
        <end position="616"/>
    </location>
</feature>
<dbReference type="InterPro" id="IPR000719">
    <property type="entry name" value="Prot_kinase_dom"/>
</dbReference>
<keyword evidence="4 13" id="KW-0812">Transmembrane</keyword>
<evidence type="ECO:0000256" key="6">
    <source>
        <dbReference type="ARBA" id="ARBA00022737"/>
    </source>
</evidence>
<name>A0A7J7NJM6_9MAGN</name>
<keyword evidence="2" id="KW-0597">Phosphoprotein</keyword>
<evidence type="ECO:0000256" key="1">
    <source>
        <dbReference type="ARBA" id="ARBA00004167"/>
    </source>
</evidence>
<feature type="transmembrane region" description="Helical" evidence="13">
    <location>
        <begin position="592"/>
        <end position="610"/>
    </location>
</feature>
<dbReference type="Pfam" id="PF07714">
    <property type="entry name" value="PK_Tyr_Ser-Thr"/>
    <property type="match status" value="1"/>
</dbReference>
<dbReference type="SUPFAM" id="SSF52058">
    <property type="entry name" value="L domain-like"/>
    <property type="match status" value="1"/>
</dbReference>
<feature type="transmembrane region" description="Helical" evidence="13">
    <location>
        <begin position="361"/>
        <end position="384"/>
    </location>
</feature>
<evidence type="ECO:0000256" key="13">
    <source>
        <dbReference type="SAM" id="Phobius"/>
    </source>
</evidence>
<keyword evidence="16" id="KW-1185">Reference proteome</keyword>
<dbReference type="InterPro" id="IPR001611">
    <property type="entry name" value="Leu-rich_rpt"/>
</dbReference>
<dbReference type="Proteomes" id="UP000541444">
    <property type="component" value="Unassembled WGS sequence"/>
</dbReference>
<evidence type="ECO:0000256" key="4">
    <source>
        <dbReference type="ARBA" id="ARBA00022692"/>
    </source>
</evidence>
<keyword evidence="9 13" id="KW-1133">Transmembrane helix</keyword>
<dbReference type="InterPro" id="IPR001245">
    <property type="entry name" value="Ser-Thr/Tyr_kinase_cat_dom"/>
</dbReference>
<keyword evidence="10 13" id="KW-0472">Membrane</keyword>
<dbReference type="Pfam" id="PF00560">
    <property type="entry name" value="LRR_1"/>
    <property type="match status" value="3"/>
</dbReference>
<proteinExistence type="predicted"/>
<dbReference type="PROSITE" id="PS51450">
    <property type="entry name" value="LRR"/>
    <property type="match status" value="1"/>
</dbReference>
<evidence type="ECO:0000256" key="2">
    <source>
        <dbReference type="ARBA" id="ARBA00022553"/>
    </source>
</evidence>
<feature type="region of interest" description="Disordered" evidence="12">
    <location>
        <begin position="392"/>
        <end position="415"/>
    </location>
</feature>
<evidence type="ECO:0000256" key="10">
    <source>
        <dbReference type="ARBA" id="ARBA00023136"/>
    </source>
</evidence>
<keyword evidence="6" id="KW-0677">Repeat</keyword>
<dbReference type="Gene3D" id="3.80.10.10">
    <property type="entry name" value="Ribonuclease Inhibitor"/>
    <property type="match status" value="1"/>
</dbReference>
<dbReference type="InterPro" id="IPR011009">
    <property type="entry name" value="Kinase-like_dom_sf"/>
</dbReference>
<evidence type="ECO:0000256" key="12">
    <source>
        <dbReference type="SAM" id="MobiDB-lite"/>
    </source>
</evidence>
<reference evidence="15 16" key="1">
    <citation type="journal article" date="2020" name="IScience">
        <title>Genome Sequencing of the Endangered Kingdonia uniflora (Circaeasteraceae, Ranunculales) Reveals Potential Mechanisms of Evolutionary Specialization.</title>
        <authorList>
            <person name="Sun Y."/>
            <person name="Deng T."/>
            <person name="Zhang A."/>
            <person name="Moore M.J."/>
            <person name="Landis J.B."/>
            <person name="Lin N."/>
            <person name="Zhang H."/>
            <person name="Zhang X."/>
            <person name="Huang J."/>
            <person name="Zhang X."/>
            <person name="Sun H."/>
            <person name="Wang H."/>
        </authorList>
    </citation>
    <scope>NUCLEOTIDE SEQUENCE [LARGE SCALE GENOMIC DNA]</scope>
    <source>
        <strain evidence="15">TB1705</strain>
        <tissue evidence="15">Leaf</tissue>
    </source>
</reference>
<dbReference type="InterPro" id="IPR053059">
    <property type="entry name" value="Inactive_SerThr-Kinase_ABA"/>
</dbReference>
<evidence type="ECO:0000256" key="9">
    <source>
        <dbReference type="ARBA" id="ARBA00022989"/>
    </source>
</evidence>
<evidence type="ECO:0000256" key="11">
    <source>
        <dbReference type="ARBA" id="ARBA00023170"/>
    </source>
</evidence>
<gene>
    <name evidence="15" type="ORF">GIB67_031662</name>
</gene>
<dbReference type="GO" id="GO:0004672">
    <property type="term" value="F:protein kinase activity"/>
    <property type="evidence" value="ECO:0007669"/>
    <property type="project" value="InterPro"/>
</dbReference>
<evidence type="ECO:0000256" key="8">
    <source>
        <dbReference type="ARBA" id="ARBA00022840"/>
    </source>
</evidence>
<sequence>MATSRPLLNSFAYVNYHLRVSWPNFHGEAFACTIYECSFLNPLKPTRKQLVEKLGNNILLLEWLSLTNPVAIHISGPISMITSTSLQVLNLSSNEISGDLPLLTGKCALLDLSKNRFTGNLSWLVKWGNAIELLDLSQNQLTGPIPDVTSQFLRLTFLNLSHNSFSNSLPTVLTQFPKLKILDLSFNQIGGTLLDELLILPTLQELHLTNNILSGDIKFISLHNQSNLRVLDLSHNHFNGNFPEEFSSLTGLQVLDLAGNSLSGSLPSSLTVISSLVSLDLSQNLFAGSLPANMQTTTLQNFNVSFNNFSGIVPENLRKFPYSSFFPGNLGLQLPSPPPGSGNFPSGDNPTRKPIRTGIKVVVIVVSVVAAIILILLAICIHYCRLSRRSTQKNGTRKDISGMHQPKPTTFSGRQSSSALVVSADDLMATRKVSLSEVICTEEKIAAATSFSPSKHNQLLWSPDSGDSFTPENLARLDVGSPDQLAGELHFLDDMIRLTPEDLSRAPAEVLGRSSHGTSYKATLDSGVVLTVKWLREGVAKQKKEFSKEAKNFANIRHPNVVGLRGYYWGPTQHEKLILSEFISPGSLASFLYGKISLALIVPYLLLFYVTRTRHL</sequence>
<dbReference type="OrthoDB" id="424823at2759"/>
<evidence type="ECO:0000256" key="5">
    <source>
        <dbReference type="ARBA" id="ARBA00022729"/>
    </source>
</evidence>
<keyword evidence="8" id="KW-0067">ATP-binding</keyword>
<dbReference type="InterPro" id="IPR032675">
    <property type="entry name" value="LRR_dom_sf"/>
</dbReference>
<evidence type="ECO:0000259" key="14">
    <source>
        <dbReference type="PROSITE" id="PS50011"/>
    </source>
</evidence>
<dbReference type="FunFam" id="3.80.10.10:FF:000383">
    <property type="entry name" value="Leucine-rich repeat receptor protein kinase EMS1"/>
    <property type="match status" value="1"/>
</dbReference>
<dbReference type="FunFam" id="3.30.200.20:FF:000486">
    <property type="entry name" value="Leucine-rich repeat receptor-like protein kinase"/>
    <property type="match status" value="1"/>
</dbReference>
<dbReference type="Pfam" id="PF13855">
    <property type="entry name" value="LRR_8"/>
    <property type="match status" value="1"/>
</dbReference>
<comment type="caution">
    <text evidence="15">The sequence shown here is derived from an EMBL/GenBank/DDBJ whole genome shotgun (WGS) entry which is preliminary data.</text>
</comment>
<keyword evidence="7" id="KW-0547">Nucleotide-binding</keyword>
<dbReference type="PANTHER" id="PTHR48003:SF4">
    <property type="entry name" value="LRR RECEPTOR-LIKE SERINE_THREONINE-PROTEIN KINASE GHR1"/>
    <property type="match status" value="1"/>
</dbReference>
<evidence type="ECO:0000256" key="7">
    <source>
        <dbReference type="ARBA" id="ARBA00022741"/>
    </source>
</evidence>
<dbReference type="EMBL" id="JACGCM010000724">
    <property type="protein sequence ID" value="KAF6167461.1"/>
    <property type="molecule type" value="Genomic_DNA"/>
</dbReference>
<keyword evidence="5" id="KW-0732">Signal</keyword>